<dbReference type="Proteomes" id="UP001221150">
    <property type="component" value="Unassembled WGS sequence"/>
</dbReference>
<protein>
    <submittedName>
        <fullName evidence="1">Uncharacterized protein</fullName>
    </submittedName>
</protein>
<sequence>MTATSRRCDAALEPVRAALLAEARADAAAEAARARADARETLAAARARADVVLAEARETGRRDGAAAAALDLVHARRDAAHAELAARQAAFDTLRRRVADGVRTEAAHRDGLPEALAARAHRLLGPDATITPGPGGGVVAAAPGRRVDLTPAALAERALTRLGARTEDLWAP</sequence>
<proteinExistence type="predicted"/>
<keyword evidence="2" id="KW-1185">Reference proteome</keyword>
<evidence type="ECO:0000313" key="1">
    <source>
        <dbReference type="EMBL" id="MDF3301499.1"/>
    </source>
</evidence>
<organism evidence="1 2">
    <name type="scientific">Streptomyces tropicalis</name>
    <dbReference type="NCBI Taxonomy" id="3034234"/>
    <lineage>
        <taxon>Bacteria</taxon>
        <taxon>Bacillati</taxon>
        <taxon>Actinomycetota</taxon>
        <taxon>Actinomycetes</taxon>
        <taxon>Kitasatosporales</taxon>
        <taxon>Streptomycetaceae</taxon>
        <taxon>Streptomyces</taxon>
    </lineage>
</organism>
<accession>A0ABT6AA23</accession>
<gene>
    <name evidence="1" type="ORF">P3H78_23315</name>
</gene>
<evidence type="ECO:0000313" key="2">
    <source>
        <dbReference type="Proteomes" id="UP001221150"/>
    </source>
</evidence>
<comment type="caution">
    <text evidence="1">The sequence shown here is derived from an EMBL/GenBank/DDBJ whole genome shotgun (WGS) entry which is preliminary data.</text>
</comment>
<dbReference type="EMBL" id="JARJBB010000013">
    <property type="protein sequence ID" value="MDF3301499.1"/>
    <property type="molecule type" value="Genomic_DNA"/>
</dbReference>
<reference evidence="1 2" key="1">
    <citation type="submission" date="2023-03" db="EMBL/GenBank/DDBJ databases">
        <title>Draft genome sequence of Streptomyces sp. K1PA1 isolated from peat swamp forest in Thailand.</title>
        <authorList>
            <person name="Klaysubun C."/>
            <person name="Duangmal K."/>
        </authorList>
    </citation>
    <scope>NUCLEOTIDE SEQUENCE [LARGE SCALE GENOMIC DNA]</scope>
    <source>
        <strain evidence="1 2">K1PA1</strain>
    </source>
</reference>
<dbReference type="RefSeq" id="WP_276111076.1">
    <property type="nucleotide sequence ID" value="NZ_JARJBB010000013.1"/>
</dbReference>
<name>A0ABT6AA23_9ACTN</name>